<dbReference type="InterPro" id="IPR001680">
    <property type="entry name" value="WD40_rpt"/>
</dbReference>
<dbReference type="SUPFAM" id="SSF81837">
    <property type="entry name" value="BEACH domain"/>
    <property type="match status" value="1"/>
</dbReference>
<evidence type="ECO:0000256" key="5">
    <source>
        <dbReference type="SAM" id="MobiDB-lite"/>
    </source>
</evidence>
<proteinExistence type="predicted"/>
<dbReference type="SMART" id="SM01026">
    <property type="entry name" value="Beach"/>
    <property type="match status" value="1"/>
</dbReference>
<feature type="domain" description="BEACH-type PH" evidence="7">
    <location>
        <begin position="2611"/>
        <end position="2741"/>
    </location>
</feature>
<keyword evidence="4" id="KW-0175">Coiled coil</keyword>
<feature type="region of interest" description="Disordered" evidence="5">
    <location>
        <begin position="1020"/>
        <end position="1042"/>
    </location>
</feature>
<evidence type="ECO:0000256" key="4">
    <source>
        <dbReference type="SAM" id="Coils"/>
    </source>
</evidence>
<feature type="domain" description="BEACH" evidence="6">
    <location>
        <begin position="2771"/>
        <end position="3063"/>
    </location>
</feature>
<dbReference type="InterPro" id="IPR011993">
    <property type="entry name" value="PH-like_dom_sf"/>
</dbReference>
<feature type="compositionally biased region" description="Acidic residues" evidence="5">
    <location>
        <begin position="2517"/>
        <end position="2536"/>
    </location>
</feature>
<dbReference type="InterPro" id="IPR000409">
    <property type="entry name" value="BEACH_dom"/>
</dbReference>
<evidence type="ECO:0000256" key="3">
    <source>
        <dbReference type="PROSITE-ProRule" id="PRU00221"/>
    </source>
</evidence>
<dbReference type="FunFam" id="1.10.1540.10:FF:000002">
    <property type="entry name" value="WD repeat and FYVE domain containing 3"/>
    <property type="match status" value="1"/>
</dbReference>
<dbReference type="PROSITE" id="PS50082">
    <property type="entry name" value="WD_REPEATS_2"/>
    <property type="match status" value="1"/>
</dbReference>
<gene>
    <name evidence="8" type="ORF">niasHT_016724</name>
</gene>
<feature type="compositionally biased region" description="Polar residues" evidence="5">
    <location>
        <begin position="1104"/>
        <end position="1116"/>
    </location>
</feature>
<dbReference type="EMBL" id="JBICBT010000648">
    <property type="protein sequence ID" value="KAL3106517.1"/>
    <property type="molecule type" value="Genomic_DNA"/>
</dbReference>
<dbReference type="InterPro" id="IPR056252">
    <property type="entry name" value="Alfy-like_Arm-like"/>
</dbReference>
<dbReference type="Gene3D" id="2.30.29.30">
    <property type="entry name" value="Pleckstrin-homology domain (PH domain)/Phosphotyrosine-binding domain (PTB)"/>
    <property type="match status" value="1"/>
</dbReference>
<feature type="region of interest" description="Disordered" evidence="5">
    <location>
        <begin position="3404"/>
        <end position="3474"/>
    </location>
</feature>
<protein>
    <submittedName>
        <fullName evidence="8">Uncharacterized protein</fullName>
    </submittedName>
</protein>
<feature type="compositionally biased region" description="Polar residues" evidence="5">
    <location>
        <begin position="2461"/>
        <end position="2472"/>
    </location>
</feature>
<dbReference type="InterPro" id="IPR023362">
    <property type="entry name" value="PH-BEACH_dom"/>
</dbReference>
<dbReference type="SUPFAM" id="SSF48371">
    <property type="entry name" value="ARM repeat"/>
    <property type="match status" value="1"/>
</dbReference>
<accession>A0ABD2KU89</accession>
<feature type="compositionally biased region" description="Low complexity" evidence="5">
    <location>
        <begin position="1020"/>
        <end position="1037"/>
    </location>
</feature>
<dbReference type="CDD" id="cd06071">
    <property type="entry name" value="Beach"/>
    <property type="match status" value="1"/>
</dbReference>
<evidence type="ECO:0000313" key="8">
    <source>
        <dbReference type="EMBL" id="KAL3106517.1"/>
    </source>
</evidence>
<evidence type="ECO:0000259" key="6">
    <source>
        <dbReference type="PROSITE" id="PS50197"/>
    </source>
</evidence>
<dbReference type="Pfam" id="PF23295">
    <property type="entry name" value="Arm_4"/>
    <property type="match status" value="1"/>
</dbReference>
<evidence type="ECO:0000313" key="9">
    <source>
        <dbReference type="Proteomes" id="UP001620626"/>
    </source>
</evidence>
<evidence type="ECO:0000256" key="2">
    <source>
        <dbReference type="ARBA" id="ARBA00022737"/>
    </source>
</evidence>
<dbReference type="Pfam" id="PF02138">
    <property type="entry name" value="Beach"/>
    <property type="match status" value="1"/>
</dbReference>
<dbReference type="Pfam" id="PF14844">
    <property type="entry name" value="PH_BEACH"/>
    <property type="match status" value="1"/>
</dbReference>
<dbReference type="PROSITE" id="PS51783">
    <property type="entry name" value="PH_BEACH"/>
    <property type="match status" value="1"/>
</dbReference>
<feature type="compositionally biased region" description="Low complexity" evidence="5">
    <location>
        <begin position="3417"/>
        <end position="3458"/>
    </location>
</feature>
<dbReference type="InterPro" id="IPR051944">
    <property type="entry name" value="BEACH_domain_protein"/>
</dbReference>
<evidence type="ECO:0000256" key="1">
    <source>
        <dbReference type="ARBA" id="ARBA00022574"/>
    </source>
</evidence>
<dbReference type="InterPro" id="IPR016024">
    <property type="entry name" value="ARM-type_fold"/>
</dbReference>
<dbReference type="PROSITE" id="PS50294">
    <property type="entry name" value="WD_REPEATS_REGION"/>
    <property type="match status" value="1"/>
</dbReference>
<reference evidence="8 9" key="1">
    <citation type="submission" date="2024-10" db="EMBL/GenBank/DDBJ databases">
        <authorList>
            <person name="Kim D."/>
        </authorList>
    </citation>
    <scope>NUCLEOTIDE SEQUENCE [LARGE SCALE GENOMIC DNA]</scope>
    <source>
        <strain evidence="8">BH-2024</strain>
    </source>
</reference>
<feature type="region of interest" description="Disordered" evidence="5">
    <location>
        <begin position="1104"/>
        <end position="1126"/>
    </location>
</feature>
<comment type="caution">
    <text evidence="8">The sequence shown here is derived from an EMBL/GenBank/DDBJ whole genome shotgun (WGS) entry which is preliminary data.</text>
</comment>
<organism evidence="8 9">
    <name type="scientific">Heterodera trifolii</name>
    <dbReference type="NCBI Taxonomy" id="157864"/>
    <lineage>
        <taxon>Eukaryota</taxon>
        <taxon>Metazoa</taxon>
        <taxon>Ecdysozoa</taxon>
        <taxon>Nematoda</taxon>
        <taxon>Chromadorea</taxon>
        <taxon>Rhabditida</taxon>
        <taxon>Tylenchina</taxon>
        <taxon>Tylenchomorpha</taxon>
        <taxon>Tylenchoidea</taxon>
        <taxon>Heteroderidae</taxon>
        <taxon>Heteroderinae</taxon>
        <taxon>Heterodera</taxon>
    </lineage>
</organism>
<keyword evidence="9" id="KW-1185">Reference proteome</keyword>
<feature type="repeat" description="WD" evidence="3">
    <location>
        <begin position="3224"/>
        <end position="3265"/>
    </location>
</feature>
<feature type="coiled-coil region" evidence="4">
    <location>
        <begin position="1607"/>
        <end position="1634"/>
    </location>
</feature>
<feature type="compositionally biased region" description="Basic and acidic residues" evidence="5">
    <location>
        <begin position="2537"/>
        <end position="2579"/>
    </location>
</feature>
<dbReference type="SUPFAM" id="SSF50978">
    <property type="entry name" value="WD40 repeat-like"/>
    <property type="match status" value="1"/>
</dbReference>
<dbReference type="InterPro" id="IPR015943">
    <property type="entry name" value="WD40/YVTN_repeat-like_dom_sf"/>
</dbReference>
<dbReference type="Gene3D" id="1.10.1540.10">
    <property type="entry name" value="BEACH domain"/>
    <property type="match status" value="1"/>
</dbReference>
<dbReference type="PROSITE" id="PS50197">
    <property type="entry name" value="BEACH"/>
    <property type="match status" value="1"/>
</dbReference>
<dbReference type="SUPFAM" id="SSF50729">
    <property type="entry name" value="PH domain-like"/>
    <property type="match status" value="1"/>
</dbReference>
<sequence>MNIAGGSVMSPADRTAMLATFRKNFAAFLKTKSNKNQPIESDTNQLLAHFYKIMSHFTPDELCAQFKECLSFTTQIADELVHEIRRRANSENTREAALAVYEFIRAEPTDARGWMLLKTVIFISNSGSPKVFECFCKASLPNTLVKVAYLFMDLPDAESDGEGAVRRRLYDSLVMLIMKLCSESVVAEELLQKDDLMLLFVGASSRSASPSNIWRSANFTFLCSVVAKALTAPVLKYINSRKCIAQYLSNTDRVEEEDERAVLLCNLLDLLRSSADSTQRLVDDFGSAGGFRYTAEFCRRGNVKNAEQVLSALTGLITAGDRTVQFGIPQQSATAHFHAQKMVSTIARSTGTVRSMEAYKVLEQCFTEGDDELCLLALEKISNLFRAERMNYFIVDECSSLFVLCEEMTTKGFDVQDKILELVESCSRLLNYVPYKELSSLNSHLKTAMVVTMTRNFEAAERFLHFFLKIISVNAAMRDAFRELLILETFLHIMQQHSSEATVQPHVRRVVQLSLDLLINATKGNVLNAQFITENIDIKIAKTLLLAQQSDNDELRTSIAILIKQLLYLAKNEQLFSSLLQLLFSEPENIELCAVILKLFSSVLLESHKVRVMFRRSGGFICLMTLLLHIEHSLAPTEVSPPSDGQQIPSPAHREAATLQYVALIFHVLTVSMRYEPSNSRYFLKEVRPAIVNSVLLNFGCFGKCTKVDAEAPVWATVTLANCGPKLTAIHKCFRMGTDLYRDNKCNGGQNGALAEVPKGTFNALFVMRLLFDLAFDNFDKPSNELCWANAEEWLQNAENLETVPVLTWSNSTVLAHPSALLSIVDLLPAICFPSNLPPAGDNEKHRDNTVEGELPLAVRAVAQLDEWNALAQLYIALVLKQTMCQFDLPAKLLAVGENLFKTERHPLLSSFHYLFERLAYQSLRPSELRRFLRLDMPLCCTNLDDENEKGRSEAEVKPGGPIPTHRIKAFVSMLTPRNHLFLLAPSFVEFDLAIEGFAALVIPSIVRSAQQLSQLSQSLGSAGGAATPPATGAGDSSDGGGANFPSSAGFTLAMWINIVDFVDKKEPIVAPSQFAGTLPSPLAQPTTICLFSIVRVFDGSPSTTMLPDENTSNPSRDSRPTNPAYYGHQLAANIENHQNCLQVLLQRVDSCGWSLVVSGAEHSVADELRKDFSRGAEQCLQVPLSEQYFPPKQWAHLAIVVSRPSLLLKSSNVYNCEVFVNGHSLASQKLQLWWHSADSGGQQPGLNAYIGTLPFFRRGSIQLRWRLASLCLVEEALGADVLRKMVALGVAYTGNYQTDAFSSPAASSRSALIPEERVLLSLNASASAETTALSLRSMFPCRTDAEMIAALVGISPNDQSTPLRILWNITSCPTPCRALPLGAVLIGYLGIRTFCPCPVSSLLDSVGGIAPLLGTVVMSSDFSGLYASLKMLVCAVRTNRSIFAEMQRMRGFQTLAVLLEDKICLMNSHILHLVFTLAGTVDDGSAEQVLIPDLLTFEDLLCDLDVWRKASRDVWKLLLEHFFELLTETSATENLSLIRRSPLLCRLLVHLIENRSIFPVQNDISFRLIDAIVQPPCDANSLLLLGQTIAATVAFDVDETEYPFSTAQLEKRLLEETAERDKEEEEEDEIKDLHLYSVHMRNRLLSILCTMLSHSNSQMNNQLSSLIVDTLGFGWILAFCGPRVHNGTLFLAMRLLANLLRYPSLVTKFRDGSANGGWLSDADSVIRNRAAVLLGFSVANQAGAVGAHVDINPELDKCSGFACLEHVAYAHADKPFVYLALLSILFQQQSPNIQPLDNFTIEIVWSNVFGLDEQGSVADAIERAQFCPEVIVSLLATIRAAIHRQFEAEESGEQNANEWSTNYPLRLLQLFNFLYQNSSQFFAICHTESFVVVLFSSLLPLPNSAQTPNSERTFAEEYAASTTAAGGEGKNRCVKQSLELLTNILLNDLCLANEARTEPLFDALIEYMDCNGPTHNRQNLLFTELVNACLDHFMASKMFFLNSASAPLVVPLGAKAQLNQSSECTSASVVRFLSRVIDTVWNCLYKGNPIRILKCFLKLLAEAHASNKAAAQLQCTDAHIASLFRLILYLLSRPIDNVDTQMCVLDTLAEIVRNQQLFLTPKSNVDPLFYAALVHLVFMLSDRPQFDLQDRRNRELERGTAQVSICAQSVWGILWQHKKAVLEEWLKKGNLDLDLFTSRAKCGEAANRAWLQFVDSQTVGAFSQSQHQQQDSSAVRLLNAQKMLPTQLQTKLGRVARSGLRKLRKSTAMSSFTNTSVDEVESKQGLDALAHFDDARLRVEPETFYMWIRVHISLVRELIRNRCQRYHEWHSHVRKWSIQEWHNAETELIRERGLWGPDHGSVLDKFQLDITEGPCRIRRKLVPNPDFYRHYPYRPYLEGPNAKPLRAKVAISRDAKAYWERMSKKRAETMDERIVDFKAGLMPSPGGAITDQSVEGMASDQPQNGSDQQPIESVEELNMSTIKRMVEKNLEMNGEKYSEKNIASGEEDGKRKRESEENECDEEIEEEIEEEDERVEENGTQKLRKEADSAEKAEEAEENGKQQQKDMDEQKKKEEQQQKKKRHQRKDNWTTDEATNGQGPDNQTLLRLLEQGEKLHSMFRCARVQGLDIMEGLLLFGKDHFYVVDGFTLLKTREIRDLDFLPEQFHDPIIPYIAMGCRSRPLSTKVNRQCNKFAYDDIKEVHKRRYLLQQIALEVFSTDGRNFLLAFPRKVRDHVFQKLVSMAKNASSDVAQFMNEQKKLRPTETSSSLIAQLLTGQQQSITHKWQRGEISNFHYLMYLNTLAGRSYNDLSQYPVFPWVLADYDSDRIDLTNPSNFRDFSKPMGAQNPDRLAQFLKRFREWDDPGGTPPYMYGTHYSSAMIVLSYLVRLEPFTQQFLKLQGGHFDLADRMFHSVRDAFWSAARNNMADVKELIPEFFFLPEMFLNENAFDLGIKQNGTRLDDVLLPAWAHGDAHEFVRLHRQALECDFVSEHLHEWIDLIFGYKQTGDAAREANNVFHHLFYETSIDIETIEDPLTRNATLGFINNFGQIPAQLFKKPHPQRKTLGASPPSVPPPVSPVPGLTVPRLFYHCPEALRVSARPVKELRTAVGEIVVGERGNQAVVLEQNKVLVPPCYFLAWGFYDRSVRFGAVGNEKSSCVLETNDVYEITCMATTDGRQVFAGLSTGTVFVWSLSLSSAPSSVSASLSVSKSLPSARLVPKRALSAHSDVVTALAANAAHNVLVSGSRDRTVVLWHLTRLSFIRQLAVHPGAVSAVAINEAKGDIATASGAWLFLWTINGTPLAAVNTADSGGLFSNASSLVLCITFSMANDWDENNAVLCGTSDGLVKMYSLERVSKVPPNFATDERGQSRRCAEPNLEELDQQQQSVREHLFLRQQRIQQHHHSFRLAKSPVPIASSSMDSTPSTASTAHSATVSRQTSQQQQQPTTPTQKTNSNNDEQAEEQRHRQKWPNAMEKVEWRREFRLKRILSEHTAFLVGNSQPAPITAIRPTKDHRSLLIGDGVGRIWMWSIVGRSDNNEGQQQQQQSA</sequence>
<feature type="region of interest" description="Disordered" evidence="5">
    <location>
        <begin position="2494"/>
        <end position="2604"/>
    </location>
</feature>
<evidence type="ECO:0000259" key="7">
    <source>
        <dbReference type="PROSITE" id="PS51783"/>
    </source>
</evidence>
<dbReference type="PANTHER" id="PTHR46108">
    <property type="entry name" value="BLUE CHEESE"/>
    <property type="match status" value="1"/>
</dbReference>
<dbReference type="InterPro" id="IPR036322">
    <property type="entry name" value="WD40_repeat_dom_sf"/>
</dbReference>
<dbReference type="Proteomes" id="UP001620626">
    <property type="component" value="Unassembled WGS sequence"/>
</dbReference>
<feature type="compositionally biased region" description="Polar residues" evidence="5">
    <location>
        <begin position="2592"/>
        <end position="2604"/>
    </location>
</feature>
<keyword evidence="2" id="KW-0677">Repeat</keyword>
<dbReference type="PANTHER" id="PTHR46108:SF4">
    <property type="entry name" value="BLUE CHEESE"/>
    <property type="match status" value="1"/>
</dbReference>
<dbReference type="SMART" id="SM00320">
    <property type="entry name" value="WD40"/>
    <property type="match status" value="5"/>
</dbReference>
<keyword evidence="1 3" id="KW-0853">WD repeat</keyword>
<dbReference type="Gene3D" id="2.130.10.10">
    <property type="entry name" value="YVTN repeat-like/Quinoprotein amine dehydrogenase"/>
    <property type="match status" value="1"/>
</dbReference>
<feature type="region of interest" description="Disordered" evidence="5">
    <location>
        <begin position="2440"/>
        <end position="2473"/>
    </location>
</feature>
<dbReference type="Pfam" id="PF00400">
    <property type="entry name" value="WD40"/>
    <property type="match status" value="1"/>
</dbReference>
<dbReference type="InterPro" id="IPR036372">
    <property type="entry name" value="BEACH_dom_sf"/>
</dbReference>
<dbReference type="CDD" id="cd01201">
    <property type="entry name" value="PH_BEACH"/>
    <property type="match status" value="1"/>
</dbReference>
<name>A0ABD2KU89_9BILA</name>